<keyword evidence="11" id="KW-0808">Transferase</keyword>
<evidence type="ECO:0000256" key="8">
    <source>
        <dbReference type="ARBA" id="ARBA00022884"/>
    </source>
</evidence>
<dbReference type="PANTHER" id="PTHR42648:SF11">
    <property type="entry name" value="TRANSPOSON TY4-P GAG-POL POLYPROTEIN"/>
    <property type="match status" value="1"/>
</dbReference>
<dbReference type="GO" id="GO:0003964">
    <property type="term" value="F:RNA-directed DNA polymerase activity"/>
    <property type="evidence" value="ECO:0007669"/>
    <property type="project" value="UniProtKB-KW"/>
</dbReference>
<evidence type="ECO:0000256" key="4">
    <source>
        <dbReference type="ARBA" id="ARBA00022723"/>
    </source>
</evidence>
<dbReference type="GO" id="GO:0016787">
    <property type="term" value="F:hydrolase activity"/>
    <property type="evidence" value="ECO:0007669"/>
    <property type="project" value="UniProtKB-KW"/>
</dbReference>
<keyword evidence="9" id="KW-0229">DNA integration</keyword>
<reference evidence="17 18" key="1">
    <citation type="journal article" date="2020" name="ISME J.">
        <title>Uncovering the hidden diversity of litter-decomposition mechanisms in mushroom-forming fungi.</title>
        <authorList>
            <person name="Floudas D."/>
            <person name="Bentzer J."/>
            <person name="Ahren D."/>
            <person name="Johansson T."/>
            <person name="Persson P."/>
            <person name="Tunlid A."/>
        </authorList>
    </citation>
    <scope>NUCLEOTIDE SEQUENCE [LARGE SCALE GENOMIC DNA]</scope>
    <source>
        <strain evidence="17 18">CBS 406.79</strain>
    </source>
</reference>
<keyword evidence="2" id="KW-0548">Nucleotidyltransferase</keyword>
<dbReference type="CDD" id="cd09272">
    <property type="entry name" value="RNase_HI_RT_Ty1"/>
    <property type="match status" value="1"/>
</dbReference>
<dbReference type="GO" id="GO:0005634">
    <property type="term" value="C:nucleus"/>
    <property type="evidence" value="ECO:0007669"/>
    <property type="project" value="UniProtKB-ARBA"/>
</dbReference>
<feature type="compositionally biased region" description="Low complexity" evidence="15">
    <location>
        <begin position="282"/>
        <end position="293"/>
    </location>
</feature>
<evidence type="ECO:0000256" key="2">
    <source>
        <dbReference type="ARBA" id="ARBA00022695"/>
    </source>
</evidence>
<dbReference type="PROSITE" id="PS50994">
    <property type="entry name" value="INTEGRASE"/>
    <property type="match status" value="1"/>
</dbReference>
<dbReference type="InterPro" id="IPR001584">
    <property type="entry name" value="Integrase_cat-core"/>
</dbReference>
<dbReference type="SUPFAM" id="SSF53098">
    <property type="entry name" value="Ribonuclease H-like"/>
    <property type="match status" value="1"/>
</dbReference>
<dbReference type="AlphaFoldDB" id="A0A8H5GRD4"/>
<evidence type="ECO:0000259" key="16">
    <source>
        <dbReference type="PROSITE" id="PS50994"/>
    </source>
</evidence>
<evidence type="ECO:0000256" key="14">
    <source>
        <dbReference type="ARBA" id="ARBA00049244"/>
    </source>
</evidence>
<evidence type="ECO:0000256" key="15">
    <source>
        <dbReference type="SAM" id="MobiDB-lite"/>
    </source>
</evidence>
<gene>
    <name evidence="17" type="ORF">D9757_010450</name>
</gene>
<feature type="domain" description="Integrase catalytic" evidence="16">
    <location>
        <begin position="586"/>
        <end position="754"/>
    </location>
</feature>
<evidence type="ECO:0000256" key="10">
    <source>
        <dbReference type="ARBA" id="ARBA00022918"/>
    </source>
</evidence>
<feature type="region of interest" description="Disordered" evidence="15">
    <location>
        <begin position="842"/>
        <end position="891"/>
    </location>
</feature>
<dbReference type="GO" id="GO:0015074">
    <property type="term" value="P:DNA integration"/>
    <property type="evidence" value="ECO:0007669"/>
    <property type="project" value="UniProtKB-KW"/>
</dbReference>
<dbReference type="InterPro" id="IPR039537">
    <property type="entry name" value="Retrotran_Ty1/copia-like"/>
</dbReference>
<evidence type="ECO:0000313" key="18">
    <source>
        <dbReference type="Proteomes" id="UP000518752"/>
    </source>
</evidence>
<dbReference type="GO" id="GO:0046872">
    <property type="term" value="F:metal ion binding"/>
    <property type="evidence" value="ECO:0007669"/>
    <property type="project" value="UniProtKB-KW"/>
</dbReference>
<evidence type="ECO:0000256" key="11">
    <source>
        <dbReference type="ARBA" id="ARBA00022932"/>
    </source>
</evidence>
<comment type="catalytic activity">
    <reaction evidence="13">
        <text>DNA(n) + a 2'-deoxyribonucleoside 5'-triphosphate = DNA(n+1) + diphosphate</text>
        <dbReference type="Rhea" id="RHEA:22508"/>
        <dbReference type="Rhea" id="RHEA-COMP:17339"/>
        <dbReference type="Rhea" id="RHEA-COMP:17340"/>
        <dbReference type="ChEBI" id="CHEBI:33019"/>
        <dbReference type="ChEBI" id="CHEBI:61560"/>
        <dbReference type="ChEBI" id="CHEBI:173112"/>
        <dbReference type="EC" id="2.7.7.49"/>
    </reaction>
</comment>
<dbReference type="GO" id="GO:0004519">
    <property type="term" value="F:endonuclease activity"/>
    <property type="evidence" value="ECO:0007669"/>
    <property type="project" value="UniProtKB-KW"/>
</dbReference>
<organism evidence="17 18">
    <name type="scientific">Collybiopsis confluens</name>
    <dbReference type="NCBI Taxonomy" id="2823264"/>
    <lineage>
        <taxon>Eukaryota</taxon>
        <taxon>Fungi</taxon>
        <taxon>Dikarya</taxon>
        <taxon>Basidiomycota</taxon>
        <taxon>Agaricomycotina</taxon>
        <taxon>Agaricomycetes</taxon>
        <taxon>Agaricomycetidae</taxon>
        <taxon>Agaricales</taxon>
        <taxon>Marasmiineae</taxon>
        <taxon>Omphalotaceae</taxon>
        <taxon>Collybiopsis</taxon>
    </lineage>
</organism>
<keyword evidence="18" id="KW-1185">Reference proteome</keyword>
<name>A0A8H5GRD4_9AGAR</name>
<dbReference type="PANTHER" id="PTHR42648">
    <property type="entry name" value="TRANSPOSASE, PUTATIVE-RELATED"/>
    <property type="match status" value="1"/>
</dbReference>
<evidence type="ECO:0000256" key="7">
    <source>
        <dbReference type="ARBA" id="ARBA00022842"/>
    </source>
</evidence>
<dbReference type="Pfam" id="PF14223">
    <property type="entry name" value="Retrotran_gag_2"/>
    <property type="match status" value="1"/>
</dbReference>
<comment type="catalytic activity">
    <reaction evidence="14">
        <text>DNA(n) + a 2'-deoxyribonucleoside 5'-triphosphate = DNA(n+1) + diphosphate</text>
        <dbReference type="Rhea" id="RHEA:22508"/>
        <dbReference type="Rhea" id="RHEA-COMP:17339"/>
        <dbReference type="Rhea" id="RHEA-COMP:17340"/>
        <dbReference type="ChEBI" id="CHEBI:33019"/>
        <dbReference type="ChEBI" id="CHEBI:61560"/>
        <dbReference type="ChEBI" id="CHEBI:173112"/>
        <dbReference type="EC" id="2.7.7.7"/>
    </reaction>
</comment>
<keyword evidence="3" id="KW-0540">Nuclease</keyword>
<dbReference type="OrthoDB" id="3344688at2759"/>
<sequence>MSSNPNSLPNLIVFAEDRQLLGLTNWATFRDHLKSTARSTGLLGYLDGSIQPVPPIPVAGPVVPGGIPPTVPAVPTPINSRTPSVEEWELRDGRLAGIIYQNIKDPRAIGVTEDMSSNTMWLKLTGEYETTSAAAQALAKERIQQFKYNPGTRFEDYFKQLEALRKAANDVGCSILDEDLRSRFLTSLTSNNLWILQTHGARSYSDLKRTLIEYDMMVESTNAVGSETVIPSALAVPGAIVCDNCNRNGHTKKSCWARGGGREGFAPRWYKAPKGMEPSGKTSTSSTIAATSSEDPPVTSAATTVYQFSDDDFNGMSSPSLRVFPPIHPNHRLGLENYPVLMERGGECDSVVILAVPSVNNDNSVIVPTYLDSAASHWCIRDRRRFINYTPTKALGHMAEEGNKGTFIIEGYGIAEISIRTSEGSVNLLRFPAKHVPSFGMNLISIPALDRKGLRGEWGNGMFMVKDPASGRTVVDGQLAGTHSRHGLYRVSVVDQVDSYPLSTSEPSKSPSSTFVLASSSSRSKPCSLAMWHTRFGHADVNLIRIMAKRKLVDGLEVTDFELCGKCEPCLYAKAKRLPFDDIVIPSSEPLDRVSLDLWGPSRTKSLGGASYMLLACDDGTGIPFPYFSSNKEGQTVLKLVQDFVEMSERQTERKVKVFRIDMGREFDNKAMDAWCANRGILVEKIPKASSAANGQVERANGTIISGVRSMLEDSDLDNRFWAEGSASYCYIRGMIPTNRHPGKIPWEKWFEASGKKVNVSHLRRWGSKCWVTDLDHVHGKLGRQAWQGRMVGYMGRRGYRVWDPVRKGVYPVRDVICEEGIPRRTSGVVPVSDGPIFDDVDVETEQPGRPEVESNIPTTEPSSEIKDNPGVLPNDPTPGPEPIPPVDIPTMRRSGRIRTASARQLLHLESQDDENRARNEGEDWANAVVLASTIKGGEVLIPKSFQQAMLNADDWFPPMQKEFESLSQRGCWTLVEKPKDARIMEGMWVYDIKVDGEGNLLKRKARYVARGDMQIPGIDFQKSVQQALWMRSWLDEIDLGMGSEPLSIFCDNLGAVSLSETTKAHNLSKHIDIRHLFVREFVDRGRVSILPISTTQNIADIMTKSLPKDKHRRFVSALGLDWWYQDAKGSVKE</sequence>
<dbReference type="Pfam" id="PF25597">
    <property type="entry name" value="SH3_retrovirus"/>
    <property type="match status" value="1"/>
</dbReference>
<keyword evidence="6" id="KW-0378">Hydrolase</keyword>
<evidence type="ECO:0000256" key="1">
    <source>
        <dbReference type="ARBA" id="ARBA00022578"/>
    </source>
</evidence>
<feature type="region of interest" description="Disordered" evidence="15">
    <location>
        <begin position="271"/>
        <end position="298"/>
    </location>
</feature>
<evidence type="ECO:0000256" key="3">
    <source>
        <dbReference type="ARBA" id="ARBA00022722"/>
    </source>
</evidence>
<protein>
    <recommendedName>
        <fullName evidence="16">Integrase catalytic domain-containing protein</fullName>
    </recommendedName>
</protein>
<comment type="caution">
    <text evidence="17">The sequence shown here is derived from an EMBL/GenBank/DDBJ whole genome shotgun (WGS) entry which is preliminary data.</text>
</comment>
<feature type="compositionally biased region" description="Pro residues" evidence="15">
    <location>
        <begin position="876"/>
        <end position="888"/>
    </location>
</feature>
<dbReference type="GO" id="GO:0006310">
    <property type="term" value="P:DNA recombination"/>
    <property type="evidence" value="ECO:0007669"/>
    <property type="project" value="UniProtKB-KW"/>
</dbReference>
<keyword evidence="5" id="KW-0255">Endonuclease</keyword>
<evidence type="ECO:0000256" key="12">
    <source>
        <dbReference type="ARBA" id="ARBA00023172"/>
    </source>
</evidence>
<evidence type="ECO:0000256" key="13">
    <source>
        <dbReference type="ARBA" id="ARBA00048173"/>
    </source>
</evidence>
<dbReference type="GO" id="GO:0032196">
    <property type="term" value="P:transposition"/>
    <property type="evidence" value="ECO:0007669"/>
    <property type="project" value="UniProtKB-KW"/>
</dbReference>
<keyword evidence="10" id="KW-0695">RNA-directed DNA polymerase</keyword>
<accession>A0A8H5GRD4</accession>
<dbReference type="InterPro" id="IPR057670">
    <property type="entry name" value="SH3_retrovirus"/>
</dbReference>
<evidence type="ECO:0000256" key="5">
    <source>
        <dbReference type="ARBA" id="ARBA00022759"/>
    </source>
</evidence>
<keyword evidence="7" id="KW-0460">Magnesium</keyword>
<dbReference type="InterPro" id="IPR025724">
    <property type="entry name" value="GAG-pre-integrase_dom"/>
</dbReference>
<dbReference type="Gene3D" id="3.30.420.10">
    <property type="entry name" value="Ribonuclease H-like superfamily/Ribonuclease H"/>
    <property type="match status" value="1"/>
</dbReference>
<dbReference type="GO" id="GO:0003887">
    <property type="term" value="F:DNA-directed DNA polymerase activity"/>
    <property type="evidence" value="ECO:0007669"/>
    <property type="project" value="UniProtKB-KW"/>
</dbReference>
<dbReference type="GO" id="GO:0003723">
    <property type="term" value="F:RNA binding"/>
    <property type="evidence" value="ECO:0007669"/>
    <property type="project" value="UniProtKB-KW"/>
</dbReference>
<evidence type="ECO:0000313" key="17">
    <source>
        <dbReference type="EMBL" id="KAF5369628.1"/>
    </source>
</evidence>
<keyword evidence="1" id="KW-0815">Transposition</keyword>
<keyword evidence="8" id="KW-0694">RNA-binding</keyword>
<keyword evidence="11" id="KW-0239">DNA-directed DNA polymerase</keyword>
<dbReference type="InterPro" id="IPR036397">
    <property type="entry name" value="RNaseH_sf"/>
</dbReference>
<evidence type="ECO:0000256" key="9">
    <source>
        <dbReference type="ARBA" id="ARBA00022908"/>
    </source>
</evidence>
<evidence type="ECO:0000256" key="6">
    <source>
        <dbReference type="ARBA" id="ARBA00022801"/>
    </source>
</evidence>
<dbReference type="InterPro" id="IPR012337">
    <property type="entry name" value="RNaseH-like_sf"/>
</dbReference>
<dbReference type="Proteomes" id="UP000518752">
    <property type="component" value="Unassembled WGS sequence"/>
</dbReference>
<dbReference type="Pfam" id="PF13976">
    <property type="entry name" value="gag_pre-integrs"/>
    <property type="match status" value="1"/>
</dbReference>
<dbReference type="EMBL" id="JAACJN010000127">
    <property type="protein sequence ID" value="KAF5369628.1"/>
    <property type="molecule type" value="Genomic_DNA"/>
</dbReference>
<proteinExistence type="predicted"/>
<keyword evidence="4" id="KW-0479">Metal-binding</keyword>
<keyword evidence="12" id="KW-0233">DNA recombination</keyword>